<evidence type="ECO:0000313" key="3">
    <source>
        <dbReference type="Proteomes" id="UP000595437"/>
    </source>
</evidence>
<evidence type="ECO:0000313" key="2">
    <source>
        <dbReference type="EMBL" id="QQP57749.1"/>
    </source>
</evidence>
<organism evidence="2 3">
    <name type="scientific">Caligus rogercresseyi</name>
    <name type="common">Sea louse</name>
    <dbReference type="NCBI Taxonomy" id="217165"/>
    <lineage>
        <taxon>Eukaryota</taxon>
        <taxon>Metazoa</taxon>
        <taxon>Ecdysozoa</taxon>
        <taxon>Arthropoda</taxon>
        <taxon>Crustacea</taxon>
        <taxon>Multicrustacea</taxon>
        <taxon>Hexanauplia</taxon>
        <taxon>Copepoda</taxon>
        <taxon>Siphonostomatoida</taxon>
        <taxon>Caligidae</taxon>
        <taxon>Caligus</taxon>
    </lineage>
</organism>
<accession>A0A7T8KKQ9</accession>
<gene>
    <name evidence="2" type="ORF">FKW44_002837</name>
</gene>
<proteinExistence type="predicted"/>
<name>A0A7T8KKQ9_CALRO</name>
<keyword evidence="3" id="KW-1185">Reference proteome</keyword>
<evidence type="ECO:0000256" key="1">
    <source>
        <dbReference type="SAM" id="MobiDB-lite"/>
    </source>
</evidence>
<protein>
    <submittedName>
        <fullName evidence="2">Uncharacterized protein</fullName>
    </submittedName>
</protein>
<dbReference type="AlphaFoldDB" id="A0A7T8KKQ9"/>
<feature type="region of interest" description="Disordered" evidence="1">
    <location>
        <begin position="42"/>
        <end position="83"/>
    </location>
</feature>
<feature type="compositionally biased region" description="Basic and acidic residues" evidence="1">
    <location>
        <begin position="44"/>
        <end position="67"/>
    </location>
</feature>
<feature type="compositionally biased region" description="Acidic residues" evidence="1">
    <location>
        <begin position="1"/>
        <end position="13"/>
    </location>
</feature>
<dbReference type="Proteomes" id="UP000595437">
    <property type="component" value="Chromosome 2"/>
</dbReference>
<feature type="region of interest" description="Disordered" evidence="1">
    <location>
        <begin position="1"/>
        <end position="20"/>
    </location>
</feature>
<reference evidence="3" key="1">
    <citation type="submission" date="2021-01" db="EMBL/GenBank/DDBJ databases">
        <title>Caligus Genome Assembly.</title>
        <authorList>
            <person name="Gallardo-Escarate C."/>
        </authorList>
    </citation>
    <scope>NUCLEOTIDE SEQUENCE [LARGE SCALE GENOMIC DNA]</scope>
</reference>
<sequence>MREGNSFDDEDEGGVGLHSFTKSRVRGSVSYWEGGSSFHGVSRHYPESNRLIRPEDRKRVGGRDRGISNKMKSSQNAFMAHKK</sequence>
<dbReference type="EMBL" id="CP045891">
    <property type="protein sequence ID" value="QQP57749.1"/>
    <property type="molecule type" value="Genomic_DNA"/>
</dbReference>